<dbReference type="InterPro" id="IPR036388">
    <property type="entry name" value="WH-like_DNA-bd_sf"/>
</dbReference>
<dbReference type="Gene3D" id="1.10.1740.10">
    <property type="match status" value="1"/>
</dbReference>
<keyword evidence="3" id="KW-0731">Sigma factor</keyword>
<evidence type="ECO:0000256" key="3">
    <source>
        <dbReference type="ARBA" id="ARBA00023082"/>
    </source>
</evidence>
<dbReference type="Gene3D" id="1.10.10.10">
    <property type="entry name" value="Winged helix-like DNA-binding domain superfamily/Winged helix DNA-binding domain"/>
    <property type="match status" value="1"/>
</dbReference>
<dbReference type="SUPFAM" id="SSF88946">
    <property type="entry name" value="Sigma2 domain of RNA polymerase sigma factors"/>
    <property type="match status" value="1"/>
</dbReference>
<dbReference type="Pfam" id="PF08281">
    <property type="entry name" value="Sigma70_r4_2"/>
    <property type="match status" value="1"/>
</dbReference>
<reference evidence="9" key="1">
    <citation type="journal article" date="2020" name="Syst. Appl. Microbiol.">
        <title>Streptomyces alkaliterrae sp. nov., isolated from an alkaline soil, and emended descriptions of Streptomyces alkaliphilus, Streptomyces calidiresistens and Streptomyces durbertensis.</title>
        <authorList>
            <person name="Swiecimska M."/>
            <person name="Golinska P."/>
            <person name="Nouioui I."/>
            <person name="Wypij M."/>
            <person name="Rai M."/>
            <person name="Sangal V."/>
            <person name="Goodfellow M."/>
        </authorList>
    </citation>
    <scope>NUCLEOTIDE SEQUENCE [LARGE SCALE GENOMIC DNA]</scope>
    <source>
        <strain evidence="9">DSM 104538</strain>
    </source>
</reference>
<proteinExistence type="inferred from homology"/>
<protein>
    <submittedName>
        <fullName evidence="8">Sigma-70 family RNA polymerase sigma factor</fullName>
    </submittedName>
</protein>
<dbReference type="InterPro" id="IPR013324">
    <property type="entry name" value="RNA_pol_sigma_r3/r4-like"/>
</dbReference>
<dbReference type="PANTHER" id="PTHR43133">
    <property type="entry name" value="RNA POLYMERASE ECF-TYPE SIGMA FACTO"/>
    <property type="match status" value="1"/>
</dbReference>
<dbReference type="InterPro" id="IPR007627">
    <property type="entry name" value="RNA_pol_sigma70_r2"/>
</dbReference>
<evidence type="ECO:0000259" key="6">
    <source>
        <dbReference type="Pfam" id="PF04542"/>
    </source>
</evidence>
<evidence type="ECO:0000259" key="7">
    <source>
        <dbReference type="Pfam" id="PF08281"/>
    </source>
</evidence>
<organism evidence="8 9">
    <name type="scientific">Streptomyces durbertensis</name>
    <dbReference type="NCBI Taxonomy" id="2448886"/>
    <lineage>
        <taxon>Bacteria</taxon>
        <taxon>Bacillati</taxon>
        <taxon>Actinomycetota</taxon>
        <taxon>Actinomycetes</taxon>
        <taxon>Kitasatosporales</taxon>
        <taxon>Streptomycetaceae</taxon>
        <taxon>Streptomyces</taxon>
    </lineage>
</organism>
<dbReference type="SUPFAM" id="SSF88659">
    <property type="entry name" value="Sigma3 and sigma4 domains of RNA polymerase sigma factors"/>
    <property type="match status" value="1"/>
</dbReference>
<feature type="domain" description="RNA polymerase sigma-70 region 2" evidence="6">
    <location>
        <begin position="34"/>
        <end position="83"/>
    </location>
</feature>
<keyword evidence="2" id="KW-0805">Transcription regulation</keyword>
<evidence type="ECO:0000256" key="2">
    <source>
        <dbReference type="ARBA" id="ARBA00023015"/>
    </source>
</evidence>
<accession>A0ABR6EA73</accession>
<keyword evidence="5" id="KW-0804">Transcription</keyword>
<gene>
    <name evidence="8" type="ORF">GL263_01410</name>
</gene>
<dbReference type="PANTHER" id="PTHR43133:SF52">
    <property type="entry name" value="ECF RNA POLYMERASE SIGMA FACTOR SIGL"/>
    <property type="match status" value="1"/>
</dbReference>
<evidence type="ECO:0000256" key="5">
    <source>
        <dbReference type="ARBA" id="ARBA00023163"/>
    </source>
</evidence>
<dbReference type="InterPro" id="IPR013249">
    <property type="entry name" value="RNA_pol_sigma70_r4_t2"/>
</dbReference>
<evidence type="ECO:0000313" key="8">
    <source>
        <dbReference type="EMBL" id="MBB1242242.1"/>
    </source>
</evidence>
<comment type="caution">
    <text evidence="8">The sequence shown here is derived from an EMBL/GenBank/DDBJ whole genome shotgun (WGS) entry which is preliminary data.</text>
</comment>
<feature type="domain" description="RNA polymerase sigma factor 70 region 4 type 2" evidence="7">
    <location>
        <begin position="113"/>
        <end position="164"/>
    </location>
</feature>
<dbReference type="CDD" id="cd06171">
    <property type="entry name" value="Sigma70_r4"/>
    <property type="match status" value="1"/>
</dbReference>
<dbReference type="InterPro" id="IPR014284">
    <property type="entry name" value="RNA_pol_sigma-70_dom"/>
</dbReference>
<name>A0ABR6EA73_9ACTN</name>
<evidence type="ECO:0000256" key="4">
    <source>
        <dbReference type="ARBA" id="ARBA00023125"/>
    </source>
</evidence>
<dbReference type="InterPro" id="IPR039425">
    <property type="entry name" value="RNA_pol_sigma-70-like"/>
</dbReference>
<keyword evidence="4" id="KW-0238">DNA-binding</keyword>
<keyword evidence="9" id="KW-1185">Reference proteome</keyword>
<comment type="similarity">
    <text evidence="1">Belongs to the sigma-70 factor family. ECF subfamily.</text>
</comment>
<dbReference type="EMBL" id="WMLF01000010">
    <property type="protein sequence ID" value="MBB1242242.1"/>
    <property type="molecule type" value="Genomic_DNA"/>
</dbReference>
<dbReference type="InterPro" id="IPR013325">
    <property type="entry name" value="RNA_pol_sigma_r2"/>
</dbReference>
<sequence>MLSRTRADSGRPELLDAGQEERVRVVLAFGGVPYADLQDGVQQVRLRLLERLEGGGEPPRNVSAWAAVVASNLARDWHRSVRRRRRLEERLSALRTVVGEGDGGEEACVRALAVARALERLPDVQRQVVVLRFHADLSVRQIAGELGVPEGTVKSRLHAAVRSLRAVLHEVEAV</sequence>
<evidence type="ECO:0000256" key="1">
    <source>
        <dbReference type="ARBA" id="ARBA00010641"/>
    </source>
</evidence>
<dbReference type="NCBIfam" id="TIGR02937">
    <property type="entry name" value="sigma70-ECF"/>
    <property type="match status" value="1"/>
</dbReference>
<dbReference type="Pfam" id="PF04542">
    <property type="entry name" value="Sigma70_r2"/>
    <property type="match status" value="1"/>
</dbReference>
<dbReference type="Proteomes" id="UP000766698">
    <property type="component" value="Unassembled WGS sequence"/>
</dbReference>
<evidence type="ECO:0000313" key="9">
    <source>
        <dbReference type="Proteomes" id="UP000766698"/>
    </source>
</evidence>